<dbReference type="PANTHER" id="PTHR33223">
    <property type="entry name" value="CCHC-TYPE DOMAIN-CONTAINING PROTEIN"/>
    <property type="match status" value="1"/>
</dbReference>
<evidence type="ECO:0000256" key="2">
    <source>
        <dbReference type="SAM" id="MobiDB-lite"/>
    </source>
</evidence>
<feature type="compositionally biased region" description="Low complexity" evidence="2">
    <location>
        <begin position="409"/>
        <end position="418"/>
    </location>
</feature>
<dbReference type="InterPro" id="IPR005162">
    <property type="entry name" value="Retrotrans_gag_dom"/>
</dbReference>
<feature type="region of interest" description="Disordered" evidence="2">
    <location>
        <begin position="680"/>
        <end position="702"/>
    </location>
</feature>
<gene>
    <name evidence="4" type="ORF">QYE76_032629</name>
</gene>
<evidence type="ECO:0000256" key="1">
    <source>
        <dbReference type="SAM" id="Coils"/>
    </source>
</evidence>
<feature type="domain" description="Retrotransposon gag" evidence="3">
    <location>
        <begin position="550"/>
        <end position="640"/>
    </location>
</feature>
<feature type="compositionally biased region" description="Polar residues" evidence="2">
    <location>
        <begin position="373"/>
        <end position="391"/>
    </location>
</feature>
<feature type="region of interest" description="Disordered" evidence="2">
    <location>
        <begin position="312"/>
        <end position="351"/>
    </location>
</feature>
<feature type="region of interest" description="Disordered" evidence="2">
    <location>
        <begin position="722"/>
        <end position="759"/>
    </location>
</feature>
<accession>A0AAD8QU34</accession>
<dbReference type="AlphaFoldDB" id="A0AAD8QU34"/>
<protein>
    <recommendedName>
        <fullName evidence="3">Retrotransposon gag domain-containing protein</fullName>
    </recommendedName>
</protein>
<feature type="region of interest" description="Disordered" evidence="2">
    <location>
        <begin position="243"/>
        <end position="268"/>
    </location>
</feature>
<keyword evidence="1" id="KW-0175">Coiled coil</keyword>
<feature type="region of interest" description="Disordered" evidence="2">
    <location>
        <begin position="372"/>
        <end position="444"/>
    </location>
</feature>
<evidence type="ECO:0000259" key="3">
    <source>
        <dbReference type="Pfam" id="PF03732"/>
    </source>
</evidence>
<feature type="coiled-coil region" evidence="1">
    <location>
        <begin position="180"/>
        <end position="207"/>
    </location>
</feature>
<feature type="compositionally biased region" description="Polar residues" evidence="2">
    <location>
        <begin position="742"/>
        <end position="759"/>
    </location>
</feature>
<keyword evidence="5" id="KW-1185">Reference proteome</keyword>
<proteinExistence type="predicted"/>
<dbReference type="EMBL" id="JAUUTY010000007">
    <property type="protein sequence ID" value="KAK1608956.1"/>
    <property type="molecule type" value="Genomic_DNA"/>
</dbReference>
<feature type="region of interest" description="Disordered" evidence="2">
    <location>
        <begin position="102"/>
        <end position="152"/>
    </location>
</feature>
<feature type="compositionally biased region" description="Polar residues" evidence="2">
    <location>
        <begin position="327"/>
        <end position="338"/>
    </location>
</feature>
<reference evidence="4" key="1">
    <citation type="submission" date="2023-07" db="EMBL/GenBank/DDBJ databases">
        <title>A chromosome-level genome assembly of Lolium multiflorum.</title>
        <authorList>
            <person name="Chen Y."/>
            <person name="Copetti D."/>
            <person name="Kolliker R."/>
            <person name="Studer B."/>
        </authorList>
    </citation>
    <scope>NUCLEOTIDE SEQUENCE</scope>
    <source>
        <strain evidence="4">02402/16</strain>
        <tissue evidence="4">Leaf</tissue>
    </source>
</reference>
<dbReference type="Pfam" id="PF03732">
    <property type="entry name" value="Retrotrans_gag"/>
    <property type="match status" value="1"/>
</dbReference>
<dbReference type="PANTHER" id="PTHR33223:SF8">
    <property type="entry name" value="OS04G0172440 PROTEIN"/>
    <property type="match status" value="1"/>
</dbReference>
<evidence type="ECO:0000313" key="5">
    <source>
        <dbReference type="Proteomes" id="UP001231189"/>
    </source>
</evidence>
<name>A0AAD8QU34_LOLMU</name>
<organism evidence="4 5">
    <name type="scientific">Lolium multiflorum</name>
    <name type="common">Italian ryegrass</name>
    <name type="synonym">Lolium perenne subsp. multiflorum</name>
    <dbReference type="NCBI Taxonomy" id="4521"/>
    <lineage>
        <taxon>Eukaryota</taxon>
        <taxon>Viridiplantae</taxon>
        <taxon>Streptophyta</taxon>
        <taxon>Embryophyta</taxon>
        <taxon>Tracheophyta</taxon>
        <taxon>Spermatophyta</taxon>
        <taxon>Magnoliopsida</taxon>
        <taxon>Liliopsida</taxon>
        <taxon>Poales</taxon>
        <taxon>Poaceae</taxon>
        <taxon>BOP clade</taxon>
        <taxon>Pooideae</taxon>
        <taxon>Poodae</taxon>
        <taxon>Poeae</taxon>
        <taxon>Poeae Chloroplast Group 2 (Poeae type)</taxon>
        <taxon>Loliodinae</taxon>
        <taxon>Loliinae</taxon>
        <taxon>Lolium</taxon>
    </lineage>
</organism>
<sequence>MASACFPPRQLAPTVGQIEALDGVYIRTGSGERVLFGLVCKIGEFTFVSDNAGCFANNPFRADGFLMMLGSFVTYVATEVVREYPAQVLVDDDTPAILAARGQHTTRPESCVPVGAPGKGDAGKSKPTEPVTKSVRPAKPTLERDQPGTSELQPQTAPLVTIMEKLATPVDPEGDVVLTAAELEAQRLELQREAKAMAEARKEFDRNLREYNAAHRLTPVAANPSRLAYLRKRGKGLNAEIARDARSTSGKSASRMSGLKPQYSSPAKTLRATEAARAELSGLTGDEWRRQQQRVNELVVEANRQNEAFHKAYSGPGGSQMVHSARAVSQGSKGQASSPHVGGGGDRAWSVTNGKNKQLQMYDPVLVRKQMAGQGNASRGKGNSDQGNQNVGPAASAERGKPPQHPRYQKQQPRPQKQYHQEAEHVQQPPNIGQGADRYDDGDSAMERAGYHRIERALGPRLGARMLAPDDVRNKLDMIYLSEKLVEEGPPGPACFGPRIMREPPPPGTQFQLVQNTKPYNGSTKPQDWLTDYVSSVHIAEGNRRWAVRYLPHMLEGPARIWLNNLPEDSINSWIDLEMAFNINFASTYKRPNRPQLLSAYKQEDHETDREFLTRWSNIRNSCEGVVEAQAISWFAQGCRHGSMLWQRLQRDMPKTLAETIRIADSYALGDPMQLALDATAPSRRPPMSNRLGPRHNDSHEFGHIRREPDYRYTSDQVTAVNPDQPGAGGVQRPKNNCPAWSPNQGANTMSWQEPEPTTTYESMLDGPCCYHTRDMRKPANHTTRQCSWYHRTKDEGAKAVGNRGAPPQRFP</sequence>
<evidence type="ECO:0000313" key="4">
    <source>
        <dbReference type="EMBL" id="KAK1608956.1"/>
    </source>
</evidence>
<dbReference type="Proteomes" id="UP001231189">
    <property type="component" value="Unassembled WGS sequence"/>
</dbReference>
<comment type="caution">
    <text evidence="4">The sequence shown here is derived from an EMBL/GenBank/DDBJ whole genome shotgun (WGS) entry which is preliminary data.</text>
</comment>